<feature type="compositionally biased region" description="Polar residues" evidence="1">
    <location>
        <begin position="181"/>
        <end position="203"/>
    </location>
</feature>
<feature type="transmembrane region" description="Helical" evidence="2">
    <location>
        <begin position="118"/>
        <end position="135"/>
    </location>
</feature>
<feature type="region of interest" description="Disordered" evidence="1">
    <location>
        <begin position="156"/>
        <end position="271"/>
    </location>
</feature>
<keyword evidence="4" id="KW-1185">Reference proteome</keyword>
<name>A0A6A6G4V8_9PEZI</name>
<proteinExistence type="predicted"/>
<evidence type="ECO:0000313" key="3">
    <source>
        <dbReference type="EMBL" id="KAF2220766.1"/>
    </source>
</evidence>
<evidence type="ECO:0000256" key="1">
    <source>
        <dbReference type="SAM" id="MobiDB-lite"/>
    </source>
</evidence>
<organism evidence="3 4">
    <name type="scientific">Elsinoe ampelina</name>
    <dbReference type="NCBI Taxonomy" id="302913"/>
    <lineage>
        <taxon>Eukaryota</taxon>
        <taxon>Fungi</taxon>
        <taxon>Dikarya</taxon>
        <taxon>Ascomycota</taxon>
        <taxon>Pezizomycotina</taxon>
        <taxon>Dothideomycetes</taxon>
        <taxon>Dothideomycetidae</taxon>
        <taxon>Myriangiales</taxon>
        <taxon>Elsinoaceae</taxon>
        <taxon>Elsinoe</taxon>
    </lineage>
</organism>
<dbReference type="PANTHER" id="PTHR28003">
    <property type="entry name" value="NUCLEOPORIN POM34"/>
    <property type="match status" value="1"/>
</dbReference>
<gene>
    <name evidence="3" type="ORF">BDZ85DRAFT_30914</name>
</gene>
<dbReference type="GO" id="GO:0006606">
    <property type="term" value="P:protein import into nucleus"/>
    <property type="evidence" value="ECO:0007669"/>
    <property type="project" value="TreeGrafter"/>
</dbReference>
<protein>
    <submittedName>
        <fullName evidence="3">Nuclear pore complex component-domain-containing protein</fullName>
    </submittedName>
</protein>
<dbReference type="EMBL" id="ML992512">
    <property type="protein sequence ID" value="KAF2220766.1"/>
    <property type="molecule type" value="Genomic_DNA"/>
</dbReference>
<dbReference type="Proteomes" id="UP000799538">
    <property type="component" value="Unassembled WGS sequence"/>
</dbReference>
<keyword evidence="2" id="KW-0472">Membrane</keyword>
<dbReference type="OrthoDB" id="429932at2759"/>
<evidence type="ECO:0000313" key="4">
    <source>
        <dbReference type="Proteomes" id="UP000799538"/>
    </source>
</evidence>
<evidence type="ECO:0000256" key="2">
    <source>
        <dbReference type="SAM" id="Phobius"/>
    </source>
</evidence>
<dbReference type="Pfam" id="PF08058">
    <property type="entry name" value="NPCC"/>
    <property type="match status" value="1"/>
</dbReference>
<keyword evidence="2" id="KW-1133">Transmembrane helix</keyword>
<dbReference type="AlphaFoldDB" id="A0A6A6G4V8"/>
<accession>A0A6A6G4V8</accession>
<dbReference type="PANTHER" id="PTHR28003:SF1">
    <property type="entry name" value="NUCLEOPORIN POM34"/>
    <property type="match status" value="1"/>
</dbReference>
<feature type="compositionally biased region" description="Polar residues" evidence="1">
    <location>
        <begin position="1"/>
        <end position="30"/>
    </location>
</feature>
<reference evidence="4" key="1">
    <citation type="journal article" date="2020" name="Stud. Mycol.">
        <title>101 Dothideomycetes genomes: A test case for predicting lifestyles and emergence of pathogens.</title>
        <authorList>
            <person name="Haridas S."/>
            <person name="Albert R."/>
            <person name="Binder M."/>
            <person name="Bloem J."/>
            <person name="LaButti K."/>
            <person name="Salamov A."/>
            <person name="Andreopoulos B."/>
            <person name="Baker S."/>
            <person name="Barry K."/>
            <person name="Bills G."/>
            <person name="Bluhm B."/>
            <person name="Cannon C."/>
            <person name="Castanera R."/>
            <person name="Culley D."/>
            <person name="Daum C."/>
            <person name="Ezra D."/>
            <person name="Gonzalez J."/>
            <person name="Henrissat B."/>
            <person name="Kuo A."/>
            <person name="Liang C."/>
            <person name="Lipzen A."/>
            <person name="Lutzoni F."/>
            <person name="Magnuson J."/>
            <person name="Mondo S."/>
            <person name="Nolan M."/>
            <person name="Ohm R."/>
            <person name="Pangilinan J."/>
            <person name="Park H.-J."/>
            <person name="Ramirez L."/>
            <person name="Alfaro M."/>
            <person name="Sun H."/>
            <person name="Tritt A."/>
            <person name="Yoshinaga Y."/>
            <person name="Zwiers L.-H."/>
            <person name="Turgeon B."/>
            <person name="Goodwin S."/>
            <person name="Spatafora J."/>
            <person name="Crous P."/>
            <person name="Grigoriev I."/>
        </authorList>
    </citation>
    <scope>NUCLEOTIDE SEQUENCE [LARGE SCALE GENOMIC DNA]</scope>
    <source>
        <strain evidence="4">CECT 20119</strain>
    </source>
</reference>
<dbReference type="GO" id="GO:0005640">
    <property type="term" value="C:nuclear outer membrane"/>
    <property type="evidence" value="ECO:0007669"/>
    <property type="project" value="TreeGrafter"/>
</dbReference>
<dbReference type="GO" id="GO:0070762">
    <property type="term" value="C:nuclear pore transmembrane ring"/>
    <property type="evidence" value="ECO:0007669"/>
    <property type="project" value="TreeGrafter"/>
</dbReference>
<feature type="compositionally biased region" description="Polar residues" evidence="1">
    <location>
        <begin position="251"/>
        <end position="267"/>
    </location>
</feature>
<dbReference type="GO" id="GO:0030474">
    <property type="term" value="P:spindle pole body duplication"/>
    <property type="evidence" value="ECO:0007669"/>
    <property type="project" value="TreeGrafter"/>
</dbReference>
<keyword evidence="2" id="KW-0812">Transmembrane</keyword>
<feature type="region of interest" description="Disordered" evidence="1">
    <location>
        <begin position="1"/>
        <end position="56"/>
    </location>
</feature>
<dbReference type="InterPro" id="IPR012578">
    <property type="entry name" value="Nucl_pore_cmplx"/>
</dbReference>
<sequence length="296" mass="31560">MSSTAVALTGSASNALKTVNQKLNPIQQNKPLPPSPGPQTPRSQKPLPPQQPGTWRHPQMDEIARRQNAASFNSENVRSAIQNGLFFVISLAAPKFTSAFAPNFAKSLVKFLSPYDEYAILVVRVIFLINFIFAFRPLARKQDDFNDIPLTPSQRQLLGLKPNGAPLTPGSQILTPPRYSRSATPKSSASDRGTSKSPASGSPLNARGRSGSMDRSMGYGGRAGSGSPYTGSPLLRESLTGSAGRRLSFDTGGSNSSGLPSTPTPSIGTGRASVALNSKWLYERSRASPNGRNLFS</sequence>